<keyword evidence="4" id="KW-1185">Reference proteome</keyword>
<gene>
    <name evidence="3" type="ORF">EVOR1521_LOCUS15619</name>
</gene>
<evidence type="ECO:0000313" key="4">
    <source>
        <dbReference type="Proteomes" id="UP001178507"/>
    </source>
</evidence>
<comment type="caution">
    <text evidence="3">The sequence shown here is derived from an EMBL/GenBank/DDBJ whole genome shotgun (WGS) entry which is preliminary data.</text>
</comment>
<feature type="signal peptide" evidence="2">
    <location>
        <begin position="1"/>
        <end position="19"/>
    </location>
</feature>
<dbReference type="EMBL" id="CAUJNA010002002">
    <property type="protein sequence ID" value="CAJ1390120.1"/>
    <property type="molecule type" value="Genomic_DNA"/>
</dbReference>
<sequence length="113" mass="11829">MEWLLASFALCLFFSSLQAVVVSLASTQAGVFVEAAVPSPENGGGAGVELLQGVLFAKHAIYFKISRSLLEVVRPQNCGAGVKAHPDRPGRRSSCRSRSGAGHTCPTMLQAGV</sequence>
<accession>A0AA36INS4</accession>
<name>A0AA36INS4_9DINO</name>
<evidence type="ECO:0000256" key="1">
    <source>
        <dbReference type="SAM" id="MobiDB-lite"/>
    </source>
</evidence>
<keyword evidence="2" id="KW-0732">Signal</keyword>
<organism evidence="3 4">
    <name type="scientific">Effrenium voratum</name>
    <dbReference type="NCBI Taxonomy" id="2562239"/>
    <lineage>
        <taxon>Eukaryota</taxon>
        <taxon>Sar</taxon>
        <taxon>Alveolata</taxon>
        <taxon>Dinophyceae</taxon>
        <taxon>Suessiales</taxon>
        <taxon>Symbiodiniaceae</taxon>
        <taxon>Effrenium</taxon>
    </lineage>
</organism>
<feature type="chain" id="PRO_5041215316" evidence="2">
    <location>
        <begin position="20"/>
        <end position="113"/>
    </location>
</feature>
<evidence type="ECO:0000313" key="3">
    <source>
        <dbReference type="EMBL" id="CAJ1390120.1"/>
    </source>
</evidence>
<proteinExistence type="predicted"/>
<feature type="region of interest" description="Disordered" evidence="1">
    <location>
        <begin position="81"/>
        <end position="113"/>
    </location>
</feature>
<protein>
    <submittedName>
        <fullName evidence="3">Uncharacterized protein</fullName>
    </submittedName>
</protein>
<reference evidence="3" key="1">
    <citation type="submission" date="2023-08" db="EMBL/GenBank/DDBJ databases">
        <authorList>
            <person name="Chen Y."/>
            <person name="Shah S."/>
            <person name="Dougan E. K."/>
            <person name="Thang M."/>
            <person name="Chan C."/>
        </authorList>
    </citation>
    <scope>NUCLEOTIDE SEQUENCE</scope>
</reference>
<evidence type="ECO:0000256" key="2">
    <source>
        <dbReference type="SAM" id="SignalP"/>
    </source>
</evidence>
<dbReference type="AlphaFoldDB" id="A0AA36INS4"/>
<dbReference type="Proteomes" id="UP001178507">
    <property type="component" value="Unassembled WGS sequence"/>
</dbReference>